<organism evidence="10 11">
    <name type="scientific">Acetobacter sacchari</name>
    <dbReference type="NCBI Taxonomy" id="2661687"/>
    <lineage>
        <taxon>Bacteria</taxon>
        <taxon>Pseudomonadati</taxon>
        <taxon>Pseudomonadota</taxon>
        <taxon>Alphaproteobacteria</taxon>
        <taxon>Acetobacterales</taxon>
        <taxon>Acetobacteraceae</taxon>
        <taxon>Acetobacter</taxon>
    </lineage>
</organism>
<keyword evidence="1 6" id="KW-0963">Cytoplasm</keyword>
<evidence type="ECO:0000256" key="7">
    <source>
        <dbReference type="SAM" id="MobiDB-lite"/>
    </source>
</evidence>
<feature type="region of interest" description="Disordered" evidence="7">
    <location>
        <begin position="1"/>
        <end position="67"/>
    </location>
</feature>
<evidence type="ECO:0000259" key="8">
    <source>
        <dbReference type="Pfam" id="PF00590"/>
    </source>
</evidence>
<name>A0ABS3LYA1_9PROT</name>
<dbReference type="PANTHER" id="PTHR46111">
    <property type="entry name" value="RIBOSOMAL RNA SMALL SUBUNIT METHYLTRANSFERASE I"/>
    <property type="match status" value="1"/>
</dbReference>
<comment type="subcellular location">
    <subcellularLocation>
        <location evidence="6">Cytoplasm</location>
    </subcellularLocation>
</comment>
<evidence type="ECO:0000259" key="9">
    <source>
        <dbReference type="Pfam" id="PF23016"/>
    </source>
</evidence>
<keyword evidence="2 6" id="KW-0698">rRNA processing</keyword>
<dbReference type="SUPFAM" id="SSF53790">
    <property type="entry name" value="Tetrapyrrole methylase"/>
    <property type="match status" value="1"/>
</dbReference>
<dbReference type="EMBL" id="JAFVMF010000015">
    <property type="protein sequence ID" value="MBO1360876.1"/>
    <property type="molecule type" value="Genomic_DNA"/>
</dbReference>
<accession>A0ABS3LYA1</accession>
<evidence type="ECO:0000256" key="2">
    <source>
        <dbReference type="ARBA" id="ARBA00022552"/>
    </source>
</evidence>
<dbReference type="RefSeq" id="WP_207882202.1">
    <property type="nucleotide sequence ID" value="NZ_JAFVMF010000015.1"/>
</dbReference>
<comment type="caution">
    <text evidence="10">The sequence shown here is derived from an EMBL/GenBank/DDBJ whole genome shotgun (WGS) entry which is preliminary data.</text>
</comment>
<evidence type="ECO:0000256" key="6">
    <source>
        <dbReference type="HAMAP-Rule" id="MF_01877"/>
    </source>
</evidence>
<dbReference type="Gene3D" id="3.40.1010.10">
    <property type="entry name" value="Cobalt-precorrin-4 Transmethylase, Domain 1"/>
    <property type="match status" value="1"/>
</dbReference>
<dbReference type="InterPro" id="IPR018063">
    <property type="entry name" value="SAM_MeTrfase_RsmI_CS"/>
</dbReference>
<evidence type="ECO:0000313" key="11">
    <source>
        <dbReference type="Proteomes" id="UP000664771"/>
    </source>
</evidence>
<dbReference type="EC" id="2.1.1.198" evidence="6"/>
<dbReference type="PIRSF" id="PIRSF005917">
    <property type="entry name" value="MTase_YraL"/>
    <property type="match status" value="1"/>
</dbReference>
<dbReference type="Proteomes" id="UP000664771">
    <property type="component" value="Unassembled WGS sequence"/>
</dbReference>
<reference evidence="10 11" key="1">
    <citation type="submission" date="2021-03" db="EMBL/GenBank/DDBJ databases">
        <title>The complete genome sequence of Acetobacter sacchari TBRC 11175.</title>
        <authorList>
            <person name="Charoenyingcharoen P."/>
            <person name="Yukphan P."/>
        </authorList>
    </citation>
    <scope>NUCLEOTIDE SEQUENCE [LARGE SCALE GENOMIC DNA]</scope>
    <source>
        <strain evidence="10 11">TBRC 11175</strain>
    </source>
</reference>
<evidence type="ECO:0000256" key="5">
    <source>
        <dbReference type="ARBA" id="ARBA00022691"/>
    </source>
</evidence>
<dbReference type="InterPro" id="IPR014777">
    <property type="entry name" value="4pyrrole_Mease_sub1"/>
</dbReference>
<comment type="similarity">
    <text evidence="6">Belongs to the methyltransferase superfamily. RsmI family.</text>
</comment>
<dbReference type="CDD" id="cd11648">
    <property type="entry name" value="RsmI"/>
    <property type="match status" value="1"/>
</dbReference>
<evidence type="ECO:0000256" key="4">
    <source>
        <dbReference type="ARBA" id="ARBA00022679"/>
    </source>
</evidence>
<keyword evidence="11" id="KW-1185">Reference proteome</keyword>
<dbReference type="HAMAP" id="MF_01877">
    <property type="entry name" value="16SrRNA_methyltr_I"/>
    <property type="match status" value="1"/>
</dbReference>
<dbReference type="InterPro" id="IPR035996">
    <property type="entry name" value="4pyrrol_Methylase_sf"/>
</dbReference>
<dbReference type="InterPro" id="IPR008189">
    <property type="entry name" value="rRNA_ssu_MeTfrase_I"/>
</dbReference>
<feature type="domain" description="RsmI HTH" evidence="9">
    <location>
        <begin position="294"/>
        <end position="338"/>
    </location>
</feature>
<comment type="function">
    <text evidence="6">Catalyzes the 2'-O-methylation of the ribose of cytidine 1402 (C1402) in 16S rRNA.</text>
</comment>
<dbReference type="PROSITE" id="PS01296">
    <property type="entry name" value="RSMI"/>
    <property type="match status" value="1"/>
</dbReference>
<comment type="catalytic activity">
    <reaction evidence="6">
        <text>cytidine(1402) in 16S rRNA + S-adenosyl-L-methionine = 2'-O-methylcytidine(1402) in 16S rRNA + S-adenosyl-L-homocysteine + H(+)</text>
        <dbReference type="Rhea" id="RHEA:42924"/>
        <dbReference type="Rhea" id="RHEA-COMP:10285"/>
        <dbReference type="Rhea" id="RHEA-COMP:10286"/>
        <dbReference type="ChEBI" id="CHEBI:15378"/>
        <dbReference type="ChEBI" id="CHEBI:57856"/>
        <dbReference type="ChEBI" id="CHEBI:59789"/>
        <dbReference type="ChEBI" id="CHEBI:74495"/>
        <dbReference type="ChEBI" id="CHEBI:82748"/>
        <dbReference type="EC" id="2.1.1.198"/>
    </reaction>
</comment>
<protein>
    <recommendedName>
        <fullName evidence="6">Ribosomal RNA small subunit methyltransferase I</fullName>
        <ecNumber evidence="6">2.1.1.198</ecNumber>
    </recommendedName>
    <alternativeName>
        <fullName evidence="6">16S rRNA 2'-O-ribose C1402 methyltransferase</fullName>
    </alternativeName>
    <alternativeName>
        <fullName evidence="6">rRNA (cytidine-2'-O-)-methyltransferase RsmI</fullName>
    </alternativeName>
</protein>
<keyword evidence="5 6" id="KW-0949">S-adenosyl-L-methionine</keyword>
<dbReference type="NCBIfam" id="TIGR00096">
    <property type="entry name" value="16S rRNA (cytidine(1402)-2'-O)-methyltransferase"/>
    <property type="match status" value="1"/>
</dbReference>
<keyword evidence="3 6" id="KW-0489">Methyltransferase</keyword>
<dbReference type="InterPro" id="IPR014776">
    <property type="entry name" value="4pyrrole_Mease_sub2"/>
</dbReference>
<evidence type="ECO:0000256" key="1">
    <source>
        <dbReference type="ARBA" id="ARBA00022490"/>
    </source>
</evidence>
<feature type="compositionally biased region" description="Basic and acidic residues" evidence="7">
    <location>
        <begin position="27"/>
        <end position="38"/>
    </location>
</feature>
<dbReference type="PANTHER" id="PTHR46111:SF1">
    <property type="entry name" value="RIBOSOMAL RNA SMALL SUBUNIT METHYLTRANSFERASE I"/>
    <property type="match status" value="1"/>
</dbReference>
<keyword evidence="4 6" id="KW-0808">Transferase</keyword>
<dbReference type="InterPro" id="IPR000878">
    <property type="entry name" value="4pyrrol_Mease"/>
</dbReference>
<feature type="domain" description="Tetrapyrrole methylase" evidence="8">
    <location>
        <begin position="66"/>
        <end position="270"/>
    </location>
</feature>
<proteinExistence type="inferred from homology"/>
<evidence type="ECO:0000256" key="3">
    <source>
        <dbReference type="ARBA" id="ARBA00022603"/>
    </source>
</evidence>
<evidence type="ECO:0000313" key="10">
    <source>
        <dbReference type="EMBL" id="MBO1360876.1"/>
    </source>
</evidence>
<gene>
    <name evidence="6 10" type="primary">rsmI</name>
    <name evidence="10" type="ORF">J2D73_13880</name>
</gene>
<dbReference type="GO" id="GO:0032259">
    <property type="term" value="P:methylation"/>
    <property type="evidence" value="ECO:0007669"/>
    <property type="project" value="UniProtKB-KW"/>
</dbReference>
<feature type="compositionally biased region" description="Polar residues" evidence="7">
    <location>
        <begin position="1"/>
        <end position="11"/>
    </location>
</feature>
<dbReference type="Gene3D" id="3.30.950.10">
    <property type="entry name" value="Methyltransferase, Cobalt-precorrin-4 Transmethylase, Domain 2"/>
    <property type="match status" value="1"/>
</dbReference>
<dbReference type="Pfam" id="PF23016">
    <property type="entry name" value="RsmI_C"/>
    <property type="match status" value="1"/>
</dbReference>
<dbReference type="Pfam" id="PF00590">
    <property type="entry name" value="TP_methylase"/>
    <property type="match status" value="1"/>
</dbReference>
<dbReference type="InterPro" id="IPR053910">
    <property type="entry name" value="RsmI_HTH"/>
</dbReference>
<dbReference type="GO" id="GO:0008168">
    <property type="term" value="F:methyltransferase activity"/>
    <property type="evidence" value="ECO:0007669"/>
    <property type="project" value="UniProtKB-KW"/>
</dbReference>
<sequence>MSDPSFASSSKRLSDGDDADAALPHSEGLRPRHVRDDSTETDAGEDPPAYESEEHGPVPGSQRGGLTLVATPIGNLGDLPPRAVEAMRDADLVLCEDTRVTARLFSEHGISPRSEALHEHNERQRTPALVERLRRGARIALVSDAGMPLLSDPGYRLTRATIDADVPVTAVPGPNAALTALVLSGLPPHPFLFLGFPPPRGAARRSAFATLRAAELAGLRATLIWHEAPHRLGEMLADLAAAFGDGRAAVVARELTKRFEEVRRGGTAELAAAYADKPPRGEIVVLLGPPDEDEAGADDLDTSLSQALETHSVKDAAALVAAASGLPRKLVYARALELSAARKK</sequence>